<dbReference type="FunFam" id="3.30.428.10:FF:000004">
    <property type="entry name" value="aprataxin isoform X2"/>
    <property type="match status" value="2"/>
</dbReference>
<feature type="compositionally biased region" description="Polar residues" evidence="11">
    <location>
        <begin position="487"/>
        <end position="510"/>
    </location>
</feature>
<dbReference type="PROSITE" id="PS51084">
    <property type="entry name" value="HIT_2"/>
    <property type="match status" value="1"/>
</dbReference>
<comment type="subcellular location">
    <subcellularLocation>
        <location evidence="1">Nucleus</location>
    </subcellularLocation>
</comment>
<feature type="compositionally biased region" description="Low complexity" evidence="11">
    <location>
        <begin position="652"/>
        <end position="676"/>
    </location>
</feature>
<dbReference type="PANTHER" id="PTHR12486">
    <property type="entry name" value="APRATAXIN-RELATED"/>
    <property type="match status" value="1"/>
</dbReference>
<keyword evidence="6" id="KW-0862">Zinc</keyword>
<dbReference type="SMART" id="SM00355">
    <property type="entry name" value="ZnF_C2H2"/>
    <property type="match status" value="2"/>
</dbReference>
<evidence type="ECO:0000259" key="12">
    <source>
        <dbReference type="PROSITE" id="PS51084"/>
    </source>
</evidence>
<evidence type="ECO:0000256" key="9">
    <source>
        <dbReference type="ARBA" id="ARBA00023242"/>
    </source>
</evidence>
<evidence type="ECO:0000256" key="5">
    <source>
        <dbReference type="ARBA" id="ARBA00022801"/>
    </source>
</evidence>
<dbReference type="InterPro" id="IPR032566">
    <property type="entry name" value="Znf-C2HE"/>
</dbReference>
<feature type="compositionally biased region" description="Low complexity" evidence="11">
    <location>
        <begin position="570"/>
        <end position="581"/>
    </location>
</feature>
<dbReference type="InterPro" id="IPR011146">
    <property type="entry name" value="HIT-like"/>
</dbReference>
<dbReference type="GO" id="GO:0003725">
    <property type="term" value="F:double-stranded RNA binding"/>
    <property type="evidence" value="ECO:0007669"/>
    <property type="project" value="TreeGrafter"/>
</dbReference>
<dbReference type="GO" id="GO:0008270">
    <property type="term" value="F:zinc ion binding"/>
    <property type="evidence" value="ECO:0007669"/>
    <property type="project" value="UniProtKB-KW"/>
</dbReference>
<feature type="compositionally biased region" description="Polar residues" evidence="11">
    <location>
        <begin position="690"/>
        <end position="704"/>
    </location>
</feature>
<feature type="compositionally biased region" description="Polar residues" evidence="11">
    <location>
        <begin position="620"/>
        <end position="629"/>
    </location>
</feature>
<keyword evidence="9" id="KW-0539">Nucleus</keyword>
<comment type="caution">
    <text evidence="10">Lacks conserved residue(s) required for the propagation of feature annotation.</text>
</comment>
<dbReference type="OrthoDB" id="3512845at2759"/>
<keyword evidence="2" id="KW-0479">Metal-binding</keyword>
<dbReference type="GO" id="GO:0030983">
    <property type="term" value="F:mismatched DNA binding"/>
    <property type="evidence" value="ECO:0007669"/>
    <property type="project" value="TreeGrafter"/>
</dbReference>
<protein>
    <submittedName>
        <fullName evidence="14">Aprataxin-like protein isoform X2</fullName>
    </submittedName>
</protein>
<evidence type="ECO:0000256" key="10">
    <source>
        <dbReference type="PROSITE-ProRule" id="PRU00464"/>
    </source>
</evidence>
<reference evidence="14" key="1">
    <citation type="submission" date="2025-08" db="UniProtKB">
        <authorList>
            <consortium name="RefSeq"/>
        </authorList>
    </citation>
    <scope>IDENTIFICATION</scope>
    <source>
        <strain evidence="14">14028-0561.14</strain>
        <tissue evidence="14">Whole fly</tissue>
    </source>
</reference>
<keyword evidence="8" id="KW-0234">DNA repair</keyword>
<evidence type="ECO:0000313" key="14">
    <source>
        <dbReference type="RefSeq" id="XP_017036061.1"/>
    </source>
</evidence>
<dbReference type="GO" id="GO:0003697">
    <property type="term" value="F:single-stranded DNA binding"/>
    <property type="evidence" value="ECO:0007669"/>
    <property type="project" value="TreeGrafter"/>
</dbReference>
<dbReference type="InterPro" id="IPR036265">
    <property type="entry name" value="HIT-like_sf"/>
</dbReference>
<feature type="region of interest" description="Disordered" evidence="11">
    <location>
        <begin position="180"/>
        <end position="199"/>
    </location>
</feature>
<dbReference type="PANTHER" id="PTHR12486:SF4">
    <property type="entry name" value="APRATAXIN"/>
    <property type="match status" value="1"/>
</dbReference>
<gene>
    <name evidence="14" type="primary">Aptx</name>
</gene>
<dbReference type="SUPFAM" id="SSF54197">
    <property type="entry name" value="HIT-like"/>
    <property type="match status" value="2"/>
</dbReference>
<evidence type="ECO:0000256" key="8">
    <source>
        <dbReference type="ARBA" id="ARBA00023204"/>
    </source>
</evidence>
<keyword evidence="7" id="KW-0238">DNA-binding</keyword>
<evidence type="ECO:0000313" key="13">
    <source>
        <dbReference type="Proteomes" id="UP001652661"/>
    </source>
</evidence>
<dbReference type="GO" id="GO:1990165">
    <property type="term" value="F:single-strand break-containing DNA binding"/>
    <property type="evidence" value="ECO:0007669"/>
    <property type="project" value="TreeGrafter"/>
</dbReference>
<dbReference type="Pfam" id="PF11969">
    <property type="entry name" value="DcpS_C"/>
    <property type="match status" value="2"/>
</dbReference>
<keyword evidence="3" id="KW-0227">DNA damage</keyword>
<feature type="region of interest" description="Disordered" evidence="11">
    <location>
        <begin position="441"/>
        <end position="461"/>
    </location>
</feature>
<keyword evidence="13" id="KW-1185">Reference proteome</keyword>
<evidence type="ECO:0000256" key="3">
    <source>
        <dbReference type="ARBA" id="ARBA00022763"/>
    </source>
</evidence>
<dbReference type="RefSeq" id="XP_017036061.1">
    <property type="nucleotide sequence ID" value="XM_017180572.3"/>
</dbReference>
<evidence type="ECO:0000256" key="1">
    <source>
        <dbReference type="ARBA" id="ARBA00004123"/>
    </source>
</evidence>
<dbReference type="Pfam" id="PF16278">
    <property type="entry name" value="zf-C2HE"/>
    <property type="match status" value="2"/>
</dbReference>
<organism evidence="13 14">
    <name type="scientific">Drosophila kikkawai</name>
    <name type="common">Fruit fly</name>
    <dbReference type="NCBI Taxonomy" id="30033"/>
    <lineage>
        <taxon>Eukaryota</taxon>
        <taxon>Metazoa</taxon>
        <taxon>Ecdysozoa</taxon>
        <taxon>Arthropoda</taxon>
        <taxon>Hexapoda</taxon>
        <taxon>Insecta</taxon>
        <taxon>Pterygota</taxon>
        <taxon>Neoptera</taxon>
        <taxon>Endopterygota</taxon>
        <taxon>Diptera</taxon>
        <taxon>Brachycera</taxon>
        <taxon>Muscomorpha</taxon>
        <taxon>Ephydroidea</taxon>
        <taxon>Drosophilidae</taxon>
        <taxon>Drosophila</taxon>
        <taxon>Sophophora</taxon>
    </lineage>
</organism>
<sequence>MSWSSGLIKEILNPNNLIISSELGVVIADKYPKAQHHYLVLPLADIPSIFQLNRSHLPLLEELHLLARNVVEVKGARWTDFQVGFHAEPSMQRLHLHVISTDFVSPTLKTKKHWNSFNTELFVPYEKLFALLEKENCFSRLPKSLRDELLNKPLICNQCEFVGKNLPTLKEHLLQHLQDPERTTKSLPAGSRMTDDSELSSVNFGDSSIIQAGDKMEKQEVDEKAYFRDELKRKLKDKRNFLIETDRAVVIKADFPKSQYHFRVVAKEELRDITQLTEEHLPLLDHMMELANQIIEQQDHLESRDFRIGFKVHTFWNRLNLHVLSDDFYSMAMKRPRHWNSFHTELFMPFQMVHMLLSLQGSIESISEEKYNELRNQRTLTCNQCEFSTDLLLDLKAHLYQHWQRKEGEREQKKKMENIVRLLDEAKLNDDDHSVLKLDDAATGTAQPTPLLKAEPETKGTPTQNFRVQIQHGSGNDNLMYGPPVNMMNQLNPNNPFRNTPPLNINSLNPAPQHRPNYRARNPNQHRMPGQHGPRAPWNGPRFPPNPNWNPQNFPQQGFNMFAPGPSINQQGPPQYPYQPIGAGGYGPTGPPNSVRPKWVQKTQQKNNQNPNNVEQKPNLQNPNQQIPHQQKPPAQHPTQYARSNQQNRPYKNPQNRQNSNQNNNPNPQNPQNPNKQKYKNKKPANPNQGAQASQPTNNAVPKT</sequence>
<dbReference type="InterPro" id="IPR013087">
    <property type="entry name" value="Znf_C2H2_type"/>
</dbReference>
<evidence type="ECO:0000256" key="4">
    <source>
        <dbReference type="ARBA" id="ARBA00022771"/>
    </source>
</evidence>
<name>A0A6P4JK84_DROKI</name>
<feature type="compositionally biased region" description="Low complexity" evidence="11">
    <location>
        <begin position="549"/>
        <end position="560"/>
    </location>
</feature>
<feature type="region of interest" description="Disordered" evidence="11">
    <location>
        <begin position="481"/>
        <end position="704"/>
    </location>
</feature>
<proteinExistence type="predicted"/>
<dbReference type="GO" id="GO:0005634">
    <property type="term" value="C:nucleus"/>
    <property type="evidence" value="ECO:0007669"/>
    <property type="project" value="UniProtKB-SubCell"/>
</dbReference>
<dbReference type="PROSITE" id="PS00892">
    <property type="entry name" value="HIT_1"/>
    <property type="match status" value="1"/>
</dbReference>
<feature type="compositionally biased region" description="Polar residues" evidence="11">
    <location>
        <begin position="637"/>
        <end position="650"/>
    </location>
</feature>
<keyword evidence="4" id="KW-0863">Zinc-finger</keyword>
<dbReference type="AlphaFoldDB" id="A0A6P4JK84"/>
<evidence type="ECO:0000256" key="6">
    <source>
        <dbReference type="ARBA" id="ARBA00022833"/>
    </source>
</evidence>
<evidence type="ECO:0000256" key="2">
    <source>
        <dbReference type="ARBA" id="ARBA00022723"/>
    </source>
</evidence>
<feature type="domain" description="HIT" evidence="12">
    <location>
        <begin position="4"/>
        <end position="108"/>
    </location>
</feature>
<dbReference type="GO" id="GO:0033699">
    <property type="term" value="F:DNA 5'-adenosine monophosphate hydrolase activity"/>
    <property type="evidence" value="ECO:0007669"/>
    <property type="project" value="TreeGrafter"/>
</dbReference>
<dbReference type="Gene3D" id="3.30.428.10">
    <property type="entry name" value="HIT-like"/>
    <property type="match status" value="2"/>
</dbReference>
<keyword evidence="5" id="KW-0378">Hydrolase</keyword>
<accession>A0A6P4JK84</accession>
<dbReference type="Proteomes" id="UP001652661">
    <property type="component" value="Chromosome 3R"/>
</dbReference>
<evidence type="ECO:0000256" key="11">
    <source>
        <dbReference type="SAM" id="MobiDB-lite"/>
    </source>
</evidence>
<dbReference type="InterPro" id="IPR019808">
    <property type="entry name" value="Histidine_triad_CS"/>
</dbReference>
<evidence type="ECO:0000256" key="7">
    <source>
        <dbReference type="ARBA" id="ARBA00023125"/>
    </source>
</evidence>
<dbReference type="GO" id="GO:0000012">
    <property type="term" value="P:single strand break repair"/>
    <property type="evidence" value="ECO:0007669"/>
    <property type="project" value="TreeGrafter"/>
</dbReference>
<feature type="compositionally biased region" description="Low complexity" evidence="11">
    <location>
        <begin position="600"/>
        <end position="619"/>
    </location>
</feature>